<accession>A0A9N7V0K9</accession>
<organism evidence="1 2">
    <name type="scientific">Pleuronectes platessa</name>
    <name type="common">European plaice</name>
    <dbReference type="NCBI Taxonomy" id="8262"/>
    <lineage>
        <taxon>Eukaryota</taxon>
        <taxon>Metazoa</taxon>
        <taxon>Chordata</taxon>
        <taxon>Craniata</taxon>
        <taxon>Vertebrata</taxon>
        <taxon>Euteleostomi</taxon>
        <taxon>Actinopterygii</taxon>
        <taxon>Neopterygii</taxon>
        <taxon>Teleostei</taxon>
        <taxon>Neoteleostei</taxon>
        <taxon>Acanthomorphata</taxon>
        <taxon>Carangaria</taxon>
        <taxon>Pleuronectiformes</taxon>
        <taxon>Pleuronectoidei</taxon>
        <taxon>Pleuronectidae</taxon>
        <taxon>Pleuronectes</taxon>
    </lineage>
</organism>
<dbReference type="CDD" id="cd00229">
    <property type="entry name" value="SGNH_hydrolase"/>
    <property type="match status" value="1"/>
</dbReference>
<sequence length="414" mass="46298">MVCHYSSGGAVYTMPRLKSKARSDAARQRLEERRAVVDIPQQFGRERRARQGTGRRHRVVDWPKSDATGRTHKMIFPAECADKKVVLVIGDSHLRAIVDGFVEMPEACMSFGFMAFPGARASQLRTEVHHAVVPLSPDVVCVLAPSNNITAGGSPDDAGVEFGMYLNAVCSRWQKVFVLDFPPRLNIDEDVQDLFRQEFHRVAARAGVKFYSIAERFPLKRSMLWSRDGVHLSDDEGMVLLVKELWDAAFAEAFPPAPQVLSSPRPSSPSMPAIVPRLVVKGKMHVARCVDPFKWRRVGNDSKQCVRALKRKHGNDEQRVNTSAAVVECCIPSNPQRFSSAVLAAMDDFVPSNLSRKGKKDHATAVVFRKREAQRKVMTKAPPPGVVADVLQEVPEMGVRRRRKAWADNVLWQL</sequence>
<dbReference type="AlphaFoldDB" id="A0A9N7V0K9"/>
<gene>
    <name evidence="1" type="ORF">PLEPLA_LOCUS28294</name>
</gene>
<comment type="caution">
    <text evidence="1">The sequence shown here is derived from an EMBL/GenBank/DDBJ whole genome shotgun (WGS) entry which is preliminary data.</text>
</comment>
<dbReference type="InterPro" id="IPR036514">
    <property type="entry name" value="SGNH_hydro_sf"/>
</dbReference>
<reference evidence="1" key="1">
    <citation type="submission" date="2020-03" db="EMBL/GenBank/DDBJ databases">
        <authorList>
            <person name="Weist P."/>
        </authorList>
    </citation>
    <scope>NUCLEOTIDE SEQUENCE</scope>
</reference>
<proteinExistence type="predicted"/>
<dbReference type="EMBL" id="CADEAL010002462">
    <property type="protein sequence ID" value="CAB1440528.1"/>
    <property type="molecule type" value="Genomic_DNA"/>
</dbReference>
<dbReference type="SUPFAM" id="SSF52266">
    <property type="entry name" value="SGNH hydrolase"/>
    <property type="match status" value="1"/>
</dbReference>
<protein>
    <submittedName>
        <fullName evidence="1">Uncharacterized protein</fullName>
    </submittedName>
</protein>
<name>A0A9N7V0K9_PLEPL</name>
<evidence type="ECO:0000313" key="2">
    <source>
        <dbReference type="Proteomes" id="UP001153269"/>
    </source>
</evidence>
<evidence type="ECO:0000313" key="1">
    <source>
        <dbReference type="EMBL" id="CAB1440528.1"/>
    </source>
</evidence>
<dbReference type="Proteomes" id="UP001153269">
    <property type="component" value="Unassembled WGS sequence"/>
</dbReference>
<keyword evidence="2" id="KW-1185">Reference proteome</keyword>
<dbReference type="Gene3D" id="3.40.50.1110">
    <property type="entry name" value="SGNH hydrolase"/>
    <property type="match status" value="1"/>
</dbReference>